<dbReference type="EMBL" id="CAXAMN010024599">
    <property type="protein sequence ID" value="CAK9088055.1"/>
    <property type="molecule type" value="Genomic_DNA"/>
</dbReference>
<dbReference type="InterPro" id="IPR000571">
    <property type="entry name" value="Znf_CCCH"/>
</dbReference>
<organism evidence="1 2">
    <name type="scientific">Durusdinium trenchii</name>
    <dbReference type="NCBI Taxonomy" id="1381693"/>
    <lineage>
        <taxon>Eukaryota</taxon>
        <taxon>Sar</taxon>
        <taxon>Alveolata</taxon>
        <taxon>Dinophyceae</taxon>
        <taxon>Suessiales</taxon>
        <taxon>Symbiodiniaceae</taxon>
        <taxon>Durusdinium</taxon>
    </lineage>
</organism>
<name>A0ABP0QJP9_9DINO</name>
<keyword evidence="2" id="KW-1185">Reference proteome</keyword>
<dbReference type="PROSITE" id="PS50103">
    <property type="entry name" value="ZF_C3H1"/>
    <property type="match status" value="1"/>
</dbReference>
<comment type="caution">
    <text evidence="1">The sequence shown here is derived from an EMBL/GenBank/DDBJ whole genome shotgun (WGS) entry which is preliminary data.</text>
</comment>
<sequence length="229" mass="25815">METLSYQKTFLDMNISQEDSHRSLSVPPRAKTTMMRHEDLEKHRADYATSLLARAAETFSWPVTQTETLGSHGHPEICGNPCIRFFYGNCQKGVNCQFCHLEHDTTKKKLDKTQRLCFESLSEAQTLSMLLNHMEMRCRKQNLTAQMSLVLACMRRRLKALPKHAHVTPEMVAILSTIFKKLTLGRLLDLIRSSRNVSNAFKAELLAVAARAVGRPIPAAGEATSENSL</sequence>
<evidence type="ECO:0000313" key="2">
    <source>
        <dbReference type="Proteomes" id="UP001642484"/>
    </source>
</evidence>
<protein>
    <submittedName>
        <fullName evidence="1">Uncharacterized protein</fullName>
    </submittedName>
</protein>
<proteinExistence type="predicted"/>
<gene>
    <name evidence="1" type="ORF">CCMP2556_LOCUS42503</name>
</gene>
<accession>A0ABP0QJP9</accession>
<reference evidence="1 2" key="1">
    <citation type="submission" date="2024-02" db="EMBL/GenBank/DDBJ databases">
        <authorList>
            <person name="Chen Y."/>
            <person name="Shah S."/>
            <person name="Dougan E. K."/>
            <person name="Thang M."/>
            <person name="Chan C."/>
        </authorList>
    </citation>
    <scope>NUCLEOTIDE SEQUENCE [LARGE SCALE GENOMIC DNA]</scope>
</reference>
<dbReference type="Proteomes" id="UP001642484">
    <property type="component" value="Unassembled WGS sequence"/>
</dbReference>
<evidence type="ECO:0000313" key="1">
    <source>
        <dbReference type="EMBL" id="CAK9088055.1"/>
    </source>
</evidence>